<keyword evidence="3 4" id="KW-0663">Pyridoxal phosphate</keyword>
<dbReference type="PIRSF" id="PIRSF000521">
    <property type="entry name" value="Transaminase_4ab_Lys_Orn"/>
    <property type="match status" value="1"/>
</dbReference>
<evidence type="ECO:0000313" key="6">
    <source>
        <dbReference type="Proteomes" id="UP000183529"/>
    </source>
</evidence>
<reference evidence="5 6" key="1">
    <citation type="submission" date="2016-10" db="EMBL/GenBank/DDBJ databases">
        <authorList>
            <person name="Varghese N."/>
            <person name="Submissions S."/>
        </authorList>
    </citation>
    <scope>NUCLEOTIDE SEQUENCE [LARGE SCALE GENOMIC DNA]</scope>
    <source>
        <strain evidence="5 6">LMG 22274</strain>
    </source>
</reference>
<dbReference type="GO" id="GO:0030170">
    <property type="term" value="F:pyridoxal phosphate binding"/>
    <property type="evidence" value="ECO:0007669"/>
    <property type="project" value="InterPro"/>
</dbReference>
<dbReference type="EMBL" id="FNZM01000016">
    <property type="protein sequence ID" value="SEK07790.1"/>
    <property type="molecule type" value="Genomic_DNA"/>
</dbReference>
<accession>A0AAQ1GKA8</accession>
<dbReference type="Pfam" id="PF00202">
    <property type="entry name" value="Aminotran_3"/>
    <property type="match status" value="1"/>
</dbReference>
<keyword evidence="5" id="KW-0808">Transferase</keyword>
<dbReference type="InterPro" id="IPR015422">
    <property type="entry name" value="PyrdxlP-dep_Trfase_small"/>
</dbReference>
<dbReference type="InterPro" id="IPR049704">
    <property type="entry name" value="Aminotrans_3_PPA_site"/>
</dbReference>
<proteinExistence type="inferred from homology"/>
<dbReference type="InterPro" id="IPR015421">
    <property type="entry name" value="PyrdxlP-dep_Trfase_major"/>
</dbReference>
<dbReference type="RefSeq" id="WP_074986118.1">
    <property type="nucleotide sequence ID" value="NZ_CADFGN010000014.1"/>
</dbReference>
<dbReference type="AlphaFoldDB" id="A0AAQ1GKA8"/>
<dbReference type="Gene3D" id="3.90.1150.10">
    <property type="entry name" value="Aspartate Aminotransferase, domain 1"/>
    <property type="match status" value="1"/>
</dbReference>
<organism evidence="5 6">
    <name type="scientific">Paraburkholderia tropica</name>
    <dbReference type="NCBI Taxonomy" id="92647"/>
    <lineage>
        <taxon>Bacteria</taxon>
        <taxon>Pseudomonadati</taxon>
        <taxon>Pseudomonadota</taxon>
        <taxon>Betaproteobacteria</taxon>
        <taxon>Burkholderiales</taxon>
        <taxon>Burkholderiaceae</taxon>
        <taxon>Paraburkholderia</taxon>
    </lineage>
</organism>
<name>A0AAQ1GKA8_9BURK</name>
<dbReference type="CDD" id="cd00610">
    <property type="entry name" value="OAT_like"/>
    <property type="match status" value="1"/>
</dbReference>
<dbReference type="PANTHER" id="PTHR45688:SF13">
    <property type="entry name" value="ALANINE--GLYOXYLATE AMINOTRANSFERASE 2-LIKE"/>
    <property type="match status" value="1"/>
</dbReference>
<dbReference type="PROSITE" id="PS00600">
    <property type="entry name" value="AA_TRANSFER_CLASS_3"/>
    <property type="match status" value="1"/>
</dbReference>
<evidence type="ECO:0000256" key="3">
    <source>
        <dbReference type="ARBA" id="ARBA00022898"/>
    </source>
</evidence>
<dbReference type="GO" id="GO:0008483">
    <property type="term" value="F:transaminase activity"/>
    <property type="evidence" value="ECO:0007669"/>
    <property type="project" value="UniProtKB-KW"/>
</dbReference>
<evidence type="ECO:0000256" key="1">
    <source>
        <dbReference type="ARBA" id="ARBA00001933"/>
    </source>
</evidence>
<evidence type="ECO:0000256" key="2">
    <source>
        <dbReference type="ARBA" id="ARBA00008954"/>
    </source>
</evidence>
<gene>
    <name evidence="5" type="ORF">SAMN05216550_11675</name>
</gene>
<keyword evidence="5" id="KW-0032">Aminotransferase</keyword>
<dbReference type="Gene3D" id="3.40.640.10">
    <property type="entry name" value="Type I PLP-dependent aspartate aminotransferase-like (Major domain)"/>
    <property type="match status" value="1"/>
</dbReference>
<dbReference type="PANTHER" id="PTHR45688">
    <property type="match status" value="1"/>
</dbReference>
<dbReference type="Proteomes" id="UP000183529">
    <property type="component" value="Unassembled WGS sequence"/>
</dbReference>
<dbReference type="SUPFAM" id="SSF53383">
    <property type="entry name" value="PLP-dependent transferases"/>
    <property type="match status" value="1"/>
</dbReference>
<comment type="similarity">
    <text evidence="2 4">Belongs to the class-III pyridoxal-phosphate-dependent aminotransferase family.</text>
</comment>
<sequence length="441" mass="47656">MMNGFDPSTVETLDPALRKLITRRANILGPSYRLFYEKPLHLVRGEGVWMFDPQGKRYLDVYNNVPAVGHCHPRVVSAIAEQASKLNTHTRYLHELILDYAEQLVATFPPELSNVMFTCTGSETNDLALRVARNATGGTGVIVTETAYHGITTAVAEISPSLGDFVSIGRDVRTIPAPATLHGSEVDVAARFAANVRAAADDLRRHGVQVAALVVDTVFSSDGVYTDPAGFLRPALDAIHEAGGLFIADEVQAGFGRVGETMWGFQRHGILPDLVVLGKPMGAGMPIAGLIAKEEVLLDFAAKARYFNTFGGNPVSCAAGLAVLNVIQDEQLMENADKVGRYMKEGLTSLATRYERIGEVRGAGLFIGVDLVTDRDTHNPDVNLATRIVNGLCDRGILIGASGPRGHVLKVRPPLPFSREHADIFLNALDDTLDEQLHASR</sequence>
<evidence type="ECO:0000313" key="5">
    <source>
        <dbReference type="EMBL" id="SEK07790.1"/>
    </source>
</evidence>
<comment type="caution">
    <text evidence="5">The sequence shown here is derived from an EMBL/GenBank/DDBJ whole genome shotgun (WGS) entry which is preliminary data.</text>
</comment>
<comment type="cofactor">
    <cofactor evidence="1">
        <name>pyridoxal 5'-phosphate</name>
        <dbReference type="ChEBI" id="CHEBI:597326"/>
    </cofactor>
</comment>
<evidence type="ECO:0000256" key="4">
    <source>
        <dbReference type="RuleBase" id="RU003560"/>
    </source>
</evidence>
<protein>
    <submittedName>
        <fullName evidence="5">4-aminobutyrate aminotransferase</fullName>
    </submittedName>
</protein>
<dbReference type="InterPro" id="IPR015424">
    <property type="entry name" value="PyrdxlP-dep_Trfase"/>
</dbReference>
<dbReference type="InterPro" id="IPR005814">
    <property type="entry name" value="Aminotrans_3"/>
</dbReference>